<keyword evidence="3" id="KW-0597">Phosphoprotein</keyword>
<evidence type="ECO:0000259" key="7">
    <source>
        <dbReference type="PROSITE" id="PS50109"/>
    </source>
</evidence>
<dbReference type="SMART" id="SM00091">
    <property type="entry name" value="PAS"/>
    <property type="match status" value="1"/>
</dbReference>
<feature type="domain" description="Histidine kinase" evidence="7">
    <location>
        <begin position="168"/>
        <end position="408"/>
    </location>
</feature>
<dbReference type="SMART" id="SM00387">
    <property type="entry name" value="HATPase_c"/>
    <property type="match status" value="1"/>
</dbReference>
<gene>
    <name evidence="9" type="ORF">OSCT_1850</name>
</gene>
<dbReference type="PANTHER" id="PTHR43065:SF50">
    <property type="entry name" value="HISTIDINE KINASE"/>
    <property type="match status" value="1"/>
</dbReference>
<dbReference type="Pfam" id="PF02518">
    <property type="entry name" value="HATPase_c"/>
    <property type="match status" value="1"/>
</dbReference>
<keyword evidence="4 9" id="KW-0418">Kinase</keyword>
<evidence type="ECO:0000256" key="2">
    <source>
        <dbReference type="ARBA" id="ARBA00012438"/>
    </source>
</evidence>
<dbReference type="Proteomes" id="UP000054010">
    <property type="component" value="Unassembled WGS sequence"/>
</dbReference>
<proteinExistence type="predicted"/>
<protein>
    <recommendedName>
        <fullName evidence="2">histidine kinase</fullName>
        <ecNumber evidence="2">2.7.13.3</ecNumber>
    </recommendedName>
</protein>
<dbReference type="Gene3D" id="1.10.287.130">
    <property type="match status" value="1"/>
</dbReference>
<keyword evidence="5" id="KW-0902">Two-component regulatory system</keyword>
<dbReference type="EC" id="2.7.13.3" evidence="2"/>
<evidence type="ECO:0000256" key="5">
    <source>
        <dbReference type="ARBA" id="ARBA00023012"/>
    </source>
</evidence>
<dbReference type="eggNOG" id="COG4191">
    <property type="taxonomic scope" value="Bacteria"/>
</dbReference>
<dbReference type="InterPro" id="IPR003594">
    <property type="entry name" value="HATPase_dom"/>
</dbReference>
<evidence type="ECO:0000313" key="9">
    <source>
        <dbReference type="EMBL" id="EFO80296.1"/>
    </source>
</evidence>
<dbReference type="SUPFAM" id="SSF55785">
    <property type="entry name" value="PYP-like sensor domain (PAS domain)"/>
    <property type="match status" value="1"/>
</dbReference>
<evidence type="ECO:0000256" key="4">
    <source>
        <dbReference type="ARBA" id="ARBA00022777"/>
    </source>
</evidence>
<comment type="catalytic activity">
    <reaction evidence="1">
        <text>ATP + protein L-histidine = ADP + protein N-phospho-L-histidine.</text>
        <dbReference type="EC" id="2.7.13.3"/>
    </reaction>
</comment>
<dbReference type="Pfam" id="PF00512">
    <property type="entry name" value="HisKA"/>
    <property type="match status" value="1"/>
</dbReference>
<dbReference type="CDD" id="cd00130">
    <property type="entry name" value="PAS"/>
    <property type="match status" value="1"/>
</dbReference>
<dbReference type="SUPFAM" id="SSF55874">
    <property type="entry name" value="ATPase domain of HSP90 chaperone/DNA topoisomerase II/histidine kinase"/>
    <property type="match status" value="1"/>
</dbReference>
<dbReference type="CDD" id="cd00082">
    <property type="entry name" value="HisKA"/>
    <property type="match status" value="1"/>
</dbReference>
<dbReference type="SUPFAM" id="SSF47384">
    <property type="entry name" value="Homodimeric domain of signal transducing histidine kinase"/>
    <property type="match status" value="1"/>
</dbReference>
<dbReference type="Gene3D" id="3.30.565.10">
    <property type="entry name" value="Histidine kinase-like ATPase, C-terminal domain"/>
    <property type="match status" value="1"/>
</dbReference>
<dbReference type="PROSITE" id="PS50109">
    <property type="entry name" value="HIS_KIN"/>
    <property type="match status" value="1"/>
</dbReference>
<dbReference type="PRINTS" id="PR00344">
    <property type="entry name" value="BCTRLSENSOR"/>
</dbReference>
<feature type="coiled-coil region" evidence="6">
    <location>
        <begin position="122"/>
        <end position="149"/>
    </location>
</feature>
<evidence type="ECO:0000256" key="3">
    <source>
        <dbReference type="ARBA" id="ARBA00022553"/>
    </source>
</evidence>
<dbReference type="OrthoDB" id="9784397at2"/>
<evidence type="ECO:0000256" key="6">
    <source>
        <dbReference type="SAM" id="Coils"/>
    </source>
</evidence>
<dbReference type="InterPro" id="IPR004358">
    <property type="entry name" value="Sig_transdc_His_kin-like_C"/>
</dbReference>
<evidence type="ECO:0000256" key="1">
    <source>
        <dbReference type="ARBA" id="ARBA00000085"/>
    </source>
</evidence>
<keyword evidence="4 9" id="KW-0808">Transferase</keyword>
<accession>E1IEU9</accession>
<dbReference type="GO" id="GO:0000155">
    <property type="term" value="F:phosphorelay sensor kinase activity"/>
    <property type="evidence" value="ECO:0007669"/>
    <property type="project" value="InterPro"/>
</dbReference>
<dbReference type="HOGENOM" id="CLU_000445_114_39_0"/>
<dbReference type="Gene3D" id="3.30.450.20">
    <property type="entry name" value="PAS domain"/>
    <property type="match status" value="1"/>
</dbReference>
<dbReference type="AlphaFoldDB" id="E1IEU9"/>
<dbReference type="STRING" id="765420.OSCT_1850"/>
<name>E1IEU9_9CHLR</name>
<evidence type="ECO:0000313" key="10">
    <source>
        <dbReference type="Proteomes" id="UP000054010"/>
    </source>
</evidence>
<sequence>MSSTLIDPAITQTRLPFLLLDAQGCFVYLNPAAEALFAQPTSALLGHPFAEVVDAYSQEKASILVEETLTEGITYDWELNHPRPNAAPTLVTYTAWVWHTSPAAAPGVALIGRPLDAALSLASQLASTNQQLEGALLQLERTHAALKETQVQLVRSEKMRALGQLVAGVAHEVNTPLAFVANNLEFLQSSLETLRQLHQSYHDLLAHNPDLVRQQQDLDAQAEAEQIWADLDDILPESREGVTRIATIVKALRTFARPDETGIIAADLNSGLTSTVRIARSSAPVGLKIYEEYGPLPKVVCNPSQINQVVLNLLTNAIQAVQGSGEIHISSQQHDQQVEICVVDTGVGMDAATLAHLGEPFFTTRAVGTGTGLGIAISRGIIERHGGKLEFQSSPGQGTTARIVLPVG</sequence>
<dbReference type="InterPro" id="IPR000014">
    <property type="entry name" value="PAS"/>
</dbReference>
<dbReference type="EMBL" id="ADVR01000075">
    <property type="protein sequence ID" value="EFO80296.1"/>
    <property type="molecule type" value="Genomic_DNA"/>
</dbReference>
<dbReference type="InterPro" id="IPR035965">
    <property type="entry name" value="PAS-like_dom_sf"/>
</dbReference>
<organism evidence="9 10">
    <name type="scientific">Oscillochloris trichoides DG-6</name>
    <dbReference type="NCBI Taxonomy" id="765420"/>
    <lineage>
        <taxon>Bacteria</taxon>
        <taxon>Bacillati</taxon>
        <taxon>Chloroflexota</taxon>
        <taxon>Chloroflexia</taxon>
        <taxon>Chloroflexales</taxon>
        <taxon>Chloroflexineae</taxon>
        <taxon>Oscillochloridaceae</taxon>
        <taxon>Oscillochloris</taxon>
    </lineage>
</organism>
<dbReference type="PANTHER" id="PTHR43065">
    <property type="entry name" value="SENSOR HISTIDINE KINASE"/>
    <property type="match status" value="1"/>
</dbReference>
<dbReference type="InterPro" id="IPR013656">
    <property type="entry name" value="PAS_4"/>
</dbReference>
<keyword evidence="10" id="KW-1185">Reference proteome</keyword>
<dbReference type="InterPro" id="IPR003661">
    <property type="entry name" value="HisK_dim/P_dom"/>
</dbReference>
<keyword evidence="6" id="KW-0175">Coiled coil</keyword>
<dbReference type="InterPro" id="IPR036890">
    <property type="entry name" value="HATPase_C_sf"/>
</dbReference>
<dbReference type="Pfam" id="PF08448">
    <property type="entry name" value="PAS_4"/>
    <property type="match status" value="1"/>
</dbReference>
<dbReference type="InterPro" id="IPR005467">
    <property type="entry name" value="His_kinase_dom"/>
</dbReference>
<comment type="caution">
    <text evidence="9">The sequence shown here is derived from an EMBL/GenBank/DDBJ whole genome shotgun (WGS) entry which is preliminary data.</text>
</comment>
<dbReference type="SMART" id="SM00388">
    <property type="entry name" value="HisKA"/>
    <property type="match status" value="1"/>
</dbReference>
<dbReference type="PROSITE" id="PS50112">
    <property type="entry name" value="PAS"/>
    <property type="match status" value="1"/>
</dbReference>
<reference evidence="9 10" key="1">
    <citation type="journal article" date="2011" name="J. Bacteriol.">
        <title>Draft genome sequence of the anoxygenic filamentous phototrophic bacterium Oscillochloris trichoides subsp. DG-6.</title>
        <authorList>
            <person name="Kuznetsov B.B."/>
            <person name="Ivanovsky R.N."/>
            <person name="Keppen O.I."/>
            <person name="Sukhacheva M.V."/>
            <person name="Bumazhkin B.K."/>
            <person name="Patutina E.O."/>
            <person name="Beletsky A.V."/>
            <person name="Mardanov A.V."/>
            <person name="Baslerov R.V."/>
            <person name="Panteleeva A.N."/>
            <person name="Kolganova T.V."/>
            <person name="Ravin N.V."/>
            <person name="Skryabin K.G."/>
        </authorList>
    </citation>
    <scope>NUCLEOTIDE SEQUENCE [LARGE SCALE GENOMIC DNA]</scope>
    <source>
        <strain evidence="9 10">DG-6</strain>
    </source>
</reference>
<feature type="domain" description="PAS" evidence="8">
    <location>
        <begin position="2"/>
        <end position="72"/>
    </location>
</feature>
<evidence type="ECO:0000259" key="8">
    <source>
        <dbReference type="PROSITE" id="PS50112"/>
    </source>
</evidence>
<dbReference type="InterPro" id="IPR036097">
    <property type="entry name" value="HisK_dim/P_sf"/>
</dbReference>